<dbReference type="EMBL" id="UOFE01000048">
    <property type="protein sequence ID" value="VAW55326.1"/>
    <property type="molecule type" value="Genomic_DNA"/>
</dbReference>
<evidence type="ECO:0008006" key="2">
    <source>
        <dbReference type="Google" id="ProtNLM"/>
    </source>
</evidence>
<organism evidence="1">
    <name type="scientific">hydrothermal vent metagenome</name>
    <dbReference type="NCBI Taxonomy" id="652676"/>
    <lineage>
        <taxon>unclassified sequences</taxon>
        <taxon>metagenomes</taxon>
        <taxon>ecological metagenomes</taxon>
    </lineage>
</organism>
<reference evidence="1" key="1">
    <citation type="submission" date="2018-06" db="EMBL/GenBank/DDBJ databases">
        <authorList>
            <person name="Zhirakovskaya E."/>
        </authorList>
    </citation>
    <scope>NUCLEOTIDE SEQUENCE</scope>
</reference>
<sequence length="183" mass="21032">MTVSNQAAVQQTKNWISQIVIDLQLCPFASAPFNTNNIDYTVIPRNDISRHLHQIANSYSVLDNDTNIETQLLIFPDAYQDFEDYLDLLHLANQILKDLKYTGIYQLASFHPLYRFADSDEKDAANYSNRSPYPMLHVLRESSLDKAIINHPNIEDVPQNNINKLDEIGYLTMQKKLEAITES</sequence>
<gene>
    <name evidence="1" type="ORF">MNBD_GAMMA05-2414</name>
</gene>
<protein>
    <recommendedName>
        <fullName evidence="2">DUF1415 domain-containing protein</fullName>
    </recommendedName>
</protein>
<proteinExistence type="predicted"/>
<dbReference type="AlphaFoldDB" id="A0A3B0XFE8"/>
<dbReference type="InterPro" id="IPR009858">
    <property type="entry name" value="DUF1415"/>
</dbReference>
<evidence type="ECO:0000313" key="1">
    <source>
        <dbReference type="EMBL" id="VAW55326.1"/>
    </source>
</evidence>
<accession>A0A3B0XFE8</accession>
<name>A0A3B0XFE8_9ZZZZ</name>
<dbReference type="Pfam" id="PF07209">
    <property type="entry name" value="DUF1415"/>
    <property type="match status" value="1"/>
</dbReference>